<accession>A0A8J3IGV4</accession>
<organism evidence="7 8">
    <name type="scientific">Ktedonospora formicarum</name>
    <dbReference type="NCBI Taxonomy" id="2778364"/>
    <lineage>
        <taxon>Bacteria</taxon>
        <taxon>Bacillati</taxon>
        <taxon>Chloroflexota</taxon>
        <taxon>Ktedonobacteria</taxon>
        <taxon>Ktedonobacterales</taxon>
        <taxon>Ktedonobacteraceae</taxon>
        <taxon>Ktedonospora</taxon>
    </lineage>
</organism>
<dbReference type="PIRSF" id="PIRSF006060">
    <property type="entry name" value="AA_transporter"/>
    <property type="match status" value="1"/>
</dbReference>
<feature type="transmembrane region" description="Helical" evidence="6">
    <location>
        <begin position="373"/>
        <end position="400"/>
    </location>
</feature>
<gene>
    <name evidence="7" type="ORF">KSX_90820</name>
</gene>
<feature type="transmembrane region" description="Helical" evidence="6">
    <location>
        <begin position="450"/>
        <end position="472"/>
    </location>
</feature>
<evidence type="ECO:0000256" key="1">
    <source>
        <dbReference type="ARBA" id="ARBA00004651"/>
    </source>
</evidence>
<dbReference type="AlphaFoldDB" id="A0A8J3IGV4"/>
<feature type="transmembrane region" description="Helical" evidence="6">
    <location>
        <begin position="339"/>
        <end position="361"/>
    </location>
</feature>
<dbReference type="PANTHER" id="PTHR42770">
    <property type="entry name" value="AMINO ACID TRANSPORTER-RELATED"/>
    <property type="match status" value="1"/>
</dbReference>
<feature type="transmembrane region" description="Helical" evidence="6">
    <location>
        <begin position="207"/>
        <end position="228"/>
    </location>
</feature>
<dbReference type="InterPro" id="IPR002293">
    <property type="entry name" value="AA/rel_permease1"/>
</dbReference>
<evidence type="ECO:0000256" key="4">
    <source>
        <dbReference type="ARBA" id="ARBA00022989"/>
    </source>
</evidence>
<dbReference type="GO" id="GO:0005886">
    <property type="term" value="C:plasma membrane"/>
    <property type="evidence" value="ECO:0007669"/>
    <property type="project" value="UniProtKB-SubCell"/>
</dbReference>
<dbReference type="Gene3D" id="1.20.1740.10">
    <property type="entry name" value="Amino acid/polyamine transporter I"/>
    <property type="match status" value="1"/>
</dbReference>
<dbReference type="RefSeq" id="WP_220199872.1">
    <property type="nucleotide sequence ID" value="NZ_BNJF01000010.1"/>
</dbReference>
<dbReference type="GO" id="GO:0022857">
    <property type="term" value="F:transmembrane transporter activity"/>
    <property type="evidence" value="ECO:0007669"/>
    <property type="project" value="InterPro"/>
</dbReference>
<keyword evidence="4 6" id="KW-1133">Transmembrane helix</keyword>
<keyword evidence="3 6" id="KW-0812">Transmembrane</keyword>
<protein>
    <recommendedName>
        <fullName evidence="9">Amino acid permease</fullName>
    </recommendedName>
</protein>
<feature type="transmembrane region" description="Helical" evidence="6">
    <location>
        <begin position="21"/>
        <end position="40"/>
    </location>
</feature>
<dbReference type="InterPro" id="IPR050367">
    <property type="entry name" value="APC_superfamily"/>
</dbReference>
<keyword evidence="5 6" id="KW-0472">Membrane</keyword>
<sequence>MRAWNGRNLPSEEYVRKTMPQIVGTLDMVMIVMLYMFFITNPVGTMSGGPAALTYWLLGALVFFLPTVVAAAQLTKLLPHEGSNYNWTHKALGGFWSFFASVTFWLPGVLVTVGSASYCVSLIQGLNTKWLTAPWEQGLLVIALLIVSTILSLQRLQILLYLVRITTIITYALVALLGLGAVIWIMMGHHPATDFALSNWGVNPSNFGLFGGVLIAYLGIDAPLILAGETKKNFSVSRSLLWSTIAVIAAYLIVSFALLVIEGSDGVAQLGNFSVIAAIEQVFGKTVGGVAAIGIIAYFPIFLALNGNLFARLLMTTSIDRRLPVGLAKLNKMREPASAIRFQTIVTVLFVAIAFLLPYIFRVENPADLNNEVLSITLSMMTLVWSFSSIFLFINLLIFCLRDPKGFRQKRIFPMSIIWACIVIAPVASIVAIIMTLSYSPIPQLSAQQWMYIVGGLTIVCLVICVIFSLFATSEAAWQDQSSIAETDEKVNVEKSS</sequence>
<evidence type="ECO:0000256" key="2">
    <source>
        <dbReference type="ARBA" id="ARBA00022475"/>
    </source>
</evidence>
<keyword evidence="8" id="KW-1185">Reference proteome</keyword>
<feature type="transmembrane region" description="Helical" evidence="6">
    <location>
        <begin position="138"/>
        <end position="156"/>
    </location>
</feature>
<name>A0A8J3IGV4_9CHLR</name>
<feature type="transmembrane region" description="Helical" evidence="6">
    <location>
        <begin position="290"/>
        <end position="311"/>
    </location>
</feature>
<evidence type="ECO:0000256" key="6">
    <source>
        <dbReference type="SAM" id="Phobius"/>
    </source>
</evidence>
<feature type="transmembrane region" description="Helical" evidence="6">
    <location>
        <begin position="95"/>
        <end position="118"/>
    </location>
</feature>
<dbReference type="Pfam" id="PF13520">
    <property type="entry name" value="AA_permease_2"/>
    <property type="match status" value="1"/>
</dbReference>
<evidence type="ECO:0000256" key="5">
    <source>
        <dbReference type="ARBA" id="ARBA00023136"/>
    </source>
</evidence>
<dbReference type="EMBL" id="BNJF01000010">
    <property type="protein sequence ID" value="GHO50919.1"/>
    <property type="molecule type" value="Genomic_DNA"/>
</dbReference>
<feature type="transmembrane region" description="Helical" evidence="6">
    <location>
        <begin position="240"/>
        <end position="261"/>
    </location>
</feature>
<proteinExistence type="predicted"/>
<feature type="transmembrane region" description="Helical" evidence="6">
    <location>
        <begin position="52"/>
        <end position="74"/>
    </location>
</feature>
<keyword evidence="2" id="KW-1003">Cell membrane</keyword>
<reference evidence="7" key="1">
    <citation type="submission" date="2020-10" db="EMBL/GenBank/DDBJ databases">
        <title>Taxonomic study of unclassified bacteria belonging to the class Ktedonobacteria.</title>
        <authorList>
            <person name="Yabe S."/>
            <person name="Wang C.M."/>
            <person name="Zheng Y."/>
            <person name="Sakai Y."/>
            <person name="Cavaletti L."/>
            <person name="Monciardini P."/>
            <person name="Donadio S."/>
        </authorList>
    </citation>
    <scope>NUCLEOTIDE SEQUENCE</scope>
    <source>
        <strain evidence="7">SOSP1-1</strain>
    </source>
</reference>
<dbReference type="Proteomes" id="UP000612362">
    <property type="component" value="Unassembled WGS sequence"/>
</dbReference>
<evidence type="ECO:0000313" key="8">
    <source>
        <dbReference type="Proteomes" id="UP000612362"/>
    </source>
</evidence>
<evidence type="ECO:0000256" key="3">
    <source>
        <dbReference type="ARBA" id="ARBA00022692"/>
    </source>
</evidence>
<feature type="transmembrane region" description="Helical" evidence="6">
    <location>
        <begin position="412"/>
        <end position="438"/>
    </location>
</feature>
<comment type="caution">
    <text evidence="7">The sequence shown here is derived from an EMBL/GenBank/DDBJ whole genome shotgun (WGS) entry which is preliminary data.</text>
</comment>
<feature type="transmembrane region" description="Helical" evidence="6">
    <location>
        <begin position="168"/>
        <end position="187"/>
    </location>
</feature>
<dbReference type="PANTHER" id="PTHR42770:SF7">
    <property type="entry name" value="MEMBRANE PROTEIN"/>
    <property type="match status" value="1"/>
</dbReference>
<comment type="subcellular location">
    <subcellularLocation>
        <location evidence="1">Cell membrane</location>
        <topology evidence="1">Multi-pass membrane protein</topology>
    </subcellularLocation>
</comment>
<evidence type="ECO:0000313" key="7">
    <source>
        <dbReference type="EMBL" id="GHO50919.1"/>
    </source>
</evidence>
<evidence type="ECO:0008006" key="9">
    <source>
        <dbReference type="Google" id="ProtNLM"/>
    </source>
</evidence>